<keyword evidence="2" id="KW-0812">Transmembrane</keyword>
<feature type="region of interest" description="Disordered" evidence="1">
    <location>
        <begin position="16"/>
        <end position="38"/>
    </location>
</feature>
<dbReference type="PANTHER" id="PTHR46579:SF2">
    <property type="entry name" value="C2H2-TYPE DOMAIN-CONTAINING PROTEIN"/>
    <property type="match status" value="1"/>
</dbReference>
<keyword evidence="5" id="KW-1185">Reference proteome</keyword>
<feature type="domain" description="C2H2-type" evidence="3">
    <location>
        <begin position="127"/>
        <end position="149"/>
    </location>
</feature>
<evidence type="ECO:0000256" key="1">
    <source>
        <dbReference type="SAM" id="MobiDB-lite"/>
    </source>
</evidence>
<sequence length="359" mass="41049">MADIVLVDNEISKINGNDSDIERDMNSDSGSGEKEGVETDVEEFVNEDPFDASNMPENPVHWFIATFAVLFILRYIINKGITVLIKFINQLLKIYSKDFQLLTSLIGLQRMTDFSNYINGIKKSVICEDCHKVYKQDVSLPTHCDFKKHGSQSVCNCELMKVSSSGAMVAKQSYVYNSIQRSLQFWVLVYSPILLKAVLPIEMFRNWISFVDVCCQLVKPSITFSDIDDGHKFLQEFCTECQRIYTPTLLTCNMHLHLHLCETICDFGSVYDYWLFGFEQYNGLLKNVSTNRKDSFEATYMQSFVQDTFKGNYVNAVLQCPSQVPFLLLLTKLTATAQPSSLKNKITFPQRPFRLAAFV</sequence>
<name>A0A167PKW7_PHYB8</name>
<gene>
    <name evidence="4" type="ORF">PHYBLDRAFT_165009</name>
</gene>
<organism evidence="4 5">
    <name type="scientific">Phycomyces blakesleeanus (strain ATCC 8743b / DSM 1359 / FGSC 10004 / NBRC 33097 / NRRL 1555)</name>
    <dbReference type="NCBI Taxonomy" id="763407"/>
    <lineage>
        <taxon>Eukaryota</taxon>
        <taxon>Fungi</taxon>
        <taxon>Fungi incertae sedis</taxon>
        <taxon>Mucoromycota</taxon>
        <taxon>Mucoromycotina</taxon>
        <taxon>Mucoromycetes</taxon>
        <taxon>Mucorales</taxon>
        <taxon>Phycomycetaceae</taxon>
        <taxon>Phycomyces</taxon>
    </lineage>
</organism>
<dbReference type="RefSeq" id="XP_018296179.1">
    <property type="nucleotide sequence ID" value="XM_018435136.1"/>
</dbReference>
<dbReference type="VEuPathDB" id="FungiDB:PHYBLDRAFT_165009"/>
<dbReference type="PROSITE" id="PS00028">
    <property type="entry name" value="ZINC_FINGER_C2H2_1"/>
    <property type="match status" value="1"/>
</dbReference>
<reference evidence="5" key="1">
    <citation type="submission" date="2015-06" db="EMBL/GenBank/DDBJ databases">
        <title>Expansion of signal transduction pathways in fungi by whole-genome duplication.</title>
        <authorList>
            <consortium name="DOE Joint Genome Institute"/>
            <person name="Corrochano L.M."/>
            <person name="Kuo A."/>
            <person name="Marcet-Houben M."/>
            <person name="Polaino S."/>
            <person name="Salamov A."/>
            <person name="Villalobos J.M."/>
            <person name="Alvarez M.I."/>
            <person name="Avalos J."/>
            <person name="Benito E.P."/>
            <person name="Benoit I."/>
            <person name="Burger G."/>
            <person name="Camino L.P."/>
            <person name="Canovas D."/>
            <person name="Cerda-Olmedo E."/>
            <person name="Cheng J.-F."/>
            <person name="Dominguez A."/>
            <person name="Elias M."/>
            <person name="Eslava A.P."/>
            <person name="Glaser F."/>
            <person name="Grimwood J."/>
            <person name="Gutierrez G."/>
            <person name="Heitman J."/>
            <person name="Henrissat B."/>
            <person name="Iturriaga E.A."/>
            <person name="Lang B.F."/>
            <person name="Lavin J.L."/>
            <person name="Lee S."/>
            <person name="Li W."/>
            <person name="Lindquist E."/>
            <person name="Lopez-Garcia S."/>
            <person name="Luque E.M."/>
            <person name="Marcos A.T."/>
            <person name="Martin J."/>
            <person name="McCluskey K."/>
            <person name="Medina H.R."/>
            <person name="Miralles-Duran A."/>
            <person name="Miyazaki A."/>
            <person name="Munoz-Torres E."/>
            <person name="Oguiza J.A."/>
            <person name="Ohm R."/>
            <person name="Olmedo M."/>
            <person name="Orejas M."/>
            <person name="Ortiz-Castellanos L."/>
            <person name="Pisabarro A.G."/>
            <person name="Rodriguez-Romero J."/>
            <person name="Ruiz-Herrera J."/>
            <person name="Ruiz-Vazquez R."/>
            <person name="Sanz C."/>
            <person name="Schackwitz W."/>
            <person name="Schmutz J."/>
            <person name="Shahriari M."/>
            <person name="Shelest E."/>
            <person name="Silva-Franco F."/>
            <person name="Soanes D."/>
            <person name="Syed K."/>
            <person name="Tagua V.G."/>
            <person name="Talbot N.J."/>
            <person name="Thon M."/>
            <person name="De vries R.P."/>
            <person name="Wiebenga A."/>
            <person name="Yadav J.S."/>
            <person name="Braun E.L."/>
            <person name="Baker S."/>
            <person name="Garre V."/>
            <person name="Horwitz B."/>
            <person name="Torres-Martinez S."/>
            <person name="Idnurm A."/>
            <person name="Herrera-Estrella A."/>
            <person name="Gabaldon T."/>
            <person name="Grigoriev I.V."/>
        </authorList>
    </citation>
    <scope>NUCLEOTIDE SEQUENCE [LARGE SCALE GENOMIC DNA]</scope>
    <source>
        <strain evidence="5">NRRL 1555(-)</strain>
    </source>
</reference>
<keyword evidence="2" id="KW-0472">Membrane</keyword>
<protein>
    <submittedName>
        <fullName evidence="4">C2H2-type zinc finger transcription factor</fullName>
    </submittedName>
</protein>
<evidence type="ECO:0000313" key="4">
    <source>
        <dbReference type="EMBL" id="OAD78139.1"/>
    </source>
</evidence>
<accession>A0A167PKW7</accession>
<keyword evidence="2" id="KW-1133">Transmembrane helix</keyword>
<dbReference type="EMBL" id="KV440974">
    <property type="protein sequence ID" value="OAD78139.1"/>
    <property type="molecule type" value="Genomic_DNA"/>
</dbReference>
<evidence type="ECO:0000313" key="5">
    <source>
        <dbReference type="Proteomes" id="UP000077315"/>
    </source>
</evidence>
<proteinExistence type="predicted"/>
<dbReference type="InParanoid" id="A0A167PKW7"/>
<feature type="compositionally biased region" description="Basic and acidic residues" evidence="1">
    <location>
        <begin position="20"/>
        <end position="37"/>
    </location>
</feature>
<dbReference type="AlphaFoldDB" id="A0A167PKW7"/>
<dbReference type="PANTHER" id="PTHR46579">
    <property type="entry name" value="F5/8 TYPE C DOMAIN-CONTAINING PROTEIN-RELATED"/>
    <property type="match status" value="1"/>
</dbReference>
<dbReference type="GeneID" id="28996042"/>
<dbReference type="Proteomes" id="UP000077315">
    <property type="component" value="Unassembled WGS sequence"/>
</dbReference>
<evidence type="ECO:0000256" key="2">
    <source>
        <dbReference type="SAM" id="Phobius"/>
    </source>
</evidence>
<evidence type="ECO:0000259" key="3">
    <source>
        <dbReference type="PROSITE" id="PS00028"/>
    </source>
</evidence>
<feature type="transmembrane region" description="Helical" evidence="2">
    <location>
        <begin position="60"/>
        <end position="77"/>
    </location>
</feature>
<dbReference type="InterPro" id="IPR013087">
    <property type="entry name" value="Znf_C2H2_type"/>
</dbReference>